<name>A0ABQ5BEZ9_9ASTR</name>
<gene>
    <name evidence="1" type="ORF">Tco_0860473</name>
</gene>
<reference evidence="1" key="1">
    <citation type="journal article" date="2022" name="Int. J. Mol. Sci.">
        <title>Draft Genome of Tanacetum Coccineum: Genomic Comparison of Closely Related Tanacetum-Family Plants.</title>
        <authorList>
            <person name="Yamashiro T."/>
            <person name="Shiraishi A."/>
            <person name="Nakayama K."/>
            <person name="Satake H."/>
        </authorList>
    </citation>
    <scope>NUCLEOTIDE SEQUENCE</scope>
</reference>
<comment type="caution">
    <text evidence="1">The sequence shown here is derived from an EMBL/GenBank/DDBJ whole genome shotgun (WGS) entry which is preliminary data.</text>
</comment>
<protein>
    <recommendedName>
        <fullName evidence="3">Protein kinase-like domain, concanavalin A-like lectin/glucanase domain protein</fullName>
    </recommendedName>
</protein>
<accession>A0ABQ5BEZ9</accession>
<reference evidence="1" key="2">
    <citation type="submission" date="2022-01" db="EMBL/GenBank/DDBJ databases">
        <authorList>
            <person name="Yamashiro T."/>
            <person name="Shiraishi A."/>
            <person name="Satake H."/>
            <person name="Nakayama K."/>
        </authorList>
    </citation>
    <scope>NUCLEOTIDE SEQUENCE</scope>
</reference>
<proteinExistence type="predicted"/>
<keyword evidence="2" id="KW-1185">Reference proteome</keyword>
<dbReference type="Proteomes" id="UP001151760">
    <property type="component" value="Unassembled WGS sequence"/>
</dbReference>
<evidence type="ECO:0000313" key="2">
    <source>
        <dbReference type="Proteomes" id="UP001151760"/>
    </source>
</evidence>
<sequence length="351" mass="40017">MASQDARLTKFKADFKQQQSEMTNKIDTVLKAITDRIARALPSNTVKNPKLSTSLVLSTRSYPTKDPQCLTHVHGSINAITIHPKQQNDSRDNMAKEEKDTPLLERKDIIVVGNLGSNKDNKGIEWLDVEEPLDLVDTSEESVYESLIKEMPKCSLNYDFRIKKGDPRNLKIPCMIGHKFNANAYIDVDLPMNIMSLAYYNSIRKNGYEYRGRNFIGLGRDMHVFVGNMSYVIDFTILENIKTNIDPSLSHVIFGRPFIEIACLAINRKYGLMTCTDRIKEITFKTPYKDPEMGELSSKGHDLLSSKVILSEDDYDRRCKKSSDLEDGFYKECLELGPEYVTGIDDEKEVM</sequence>
<organism evidence="1 2">
    <name type="scientific">Tanacetum coccineum</name>
    <dbReference type="NCBI Taxonomy" id="301880"/>
    <lineage>
        <taxon>Eukaryota</taxon>
        <taxon>Viridiplantae</taxon>
        <taxon>Streptophyta</taxon>
        <taxon>Embryophyta</taxon>
        <taxon>Tracheophyta</taxon>
        <taxon>Spermatophyta</taxon>
        <taxon>Magnoliopsida</taxon>
        <taxon>eudicotyledons</taxon>
        <taxon>Gunneridae</taxon>
        <taxon>Pentapetalae</taxon>
        <taxon>asterids</taxon>
        <taxon>campanulids</taxon>
        <taxon>Asterales</taxon>
        <taxon>Asteraceae</taxon>
        <taxon>Asteroideae</taxon>
        <taxon>Anthemideae</taxon>
        <taxon>Anthemidinae</taxon>
        <taxon>Tanacetum</taxon>
    </lineage>
</organism>
<dbReference type="EMBL" id="BQNB010013230">
    <property type="protein sequence ID" value="GJT13431.1"/>
    <property type="molecule type" value="Genomic_DNA"/>
</dbReference>
<evidence type="ECO:0008006" key="3">
    <source>
        <dbReference type="Google" id="ProtNLM"/>
    </source>
</evidence>
<evidence type="ECO:0000313" key="1">
    <source>
        <dbReference type="EMBL" id="GJT13431.1"/>
    </source>
</evidence>